<sequence length="105" mass="12229">MIKYMNKIWQNYQKGMAVFDNCHSPTVQSQWLALKDEIGEFVREPNSSEIWDIVHAAGRLLYKIIGIPLYLLAYPTVRKHSQRFEEYGCIRSIRNCEGKCCGKNS</sequence>
<proteinExistence type="predicted"/>
<name>A0ABX2CSH0_9CYAN</name>
<protein>
    <submittedName>
        <fullName evidence="1">Uncharacterized protein</fullName>
    </submittedName>
</protein>
<accession>A0ABX2CSH0</accession>
<dbReference type="EMBL" id="SRRZ01000013">
    <property type="protein sequence ID" value="NQE33354.1"/>
    <property type="molecule type" value="Genomic_DNA"/>
</dbReference>
<keyword evidence="2" id="KW-1185">Reference proteome</keyword>
<organism evidence="1 2">
    <name type="scientific">Microcoleus asticus IPMA8</name>
    <dbReference type="NCBI Taxonomy" id="2563858"/>
    <lineage>
        <taxon>Bacteria</taxon>
        <taxon>Bacillati</taxon>
        <taxon>Cyanobacteriota</taxon>
        <taxon>Cyanophyceae</taxon>
        <taxon>Oscillatoriophycideae</taxon>
        <taxon>Oscillatoriales</taxon>
        <taxon>Microcoleaceae</taxon>
        <taxon>Microcoleus</taxon>
        <taxon>Microcoleus asticus</taxon>
    </lineage>
</organism>
<gene>
    <name evidence="1" type="ORF">E5S67_01073</name>
</gene>
<evidence type="ECO:0000313" key="1">
    <source>
        <dbReference type="EMBL" id="NQE33354.1"/>
    </source>
</evidence>
<evidence type="ECO:0000313" key="2">
    <source>
        <dbReference type="Proteomes" id="UP000702425"/>
    </source>
</evidence>
<reference evidence="1 2" key="1">
    <citation type="journal article" date="2020" name="Sci. Rep.">
        <title>A novel cyanobacterial geosmin producer, revising GeoA distribution and dispersion patterns in Bacteria.</title>
        <authorList>
            <person name="Churro C."/>
            <person name="Semedo-Aguiar A.P."/>
            <person name="Silva A.D."/>
            <person name="Pereira-Leal J.B."/>
            <person name="Leite R.B."/>
        </authorList>
    </citation>
    <scope>NUCLEOTIDE SEQUENCE [LARGE SCALE GENOMIC DNA]</scope>
    <source>
        <strain evidence="1 2">IPMA8</strain>
    </source>
</reference>
<dbReference type="Proteomes" id="UP000702425">
    <property type="component" value="Unassembled WGS sequence"/>
</dbReference>
<comment type="caution">
    <text evidence="1">The sequence shown here is derived from an EMBL/GenBank/DDBJ whole genome shotgun (WGS) entry which is preliminary data.</text>
</comment>